<dbReference type="PROSITE" id="PS00675">
    <property type="entry name" value="SIGMA54_INTERACT_1"/>
    <property type="match status" value="1"/>
</dbReference>
<dbReference type="InterPro" id="IPR027417">
    <property type="entry name" value="P-loop_NTPase"/>
</dbReference>
<evidence type="ECO:0000313" key="3">
    <source>
        <dbReference type="Proteomes" id="UP000007879"/>
    </source>
</evidence>
<dbReference type="GO" id="GO:0004842">
    <property type="term" value="F:ubiquitin-protein transferase activity"/>
    <property type="evidence" value="ECO:0007669"/>
    <property type="project" value="InterPro"/>
</dbReference>
<keyword evidence="3" id="KW-1185">Reference proteome</keyword>
<dbReference type="EnsemblMetazoa" id="XM_020008954.1">
    <property type="protein sequence ID" value="XP_019864513.1"/>
    <property type="gene ID" value="LOC109593844"/>
</dbReference>
<dbReference type="Gene3D" id="3.40.50.300">
    <property type="entry name" value="P-loop containing nucleotide triphosphate hydrolases"/>
    <property type="match status" value="1"/>
</dbReference>
<organism evidence="2 3">
    <name type="scientific">Amphimedon queenslandica</name>
    <name type="common">Sponge</name>
    <dbReference type="NCBI Taxonomy" id="400682"/>
    <lineage>
        <taxon>Eukaryota</taxon>
        <taxon>Metazoa</taxon>
        <taxon>Porifera</taxon>
        <taxon>Demospongiae</taxon>
        <taxon>Heteroscleromorpha</taxon>
        <taxon>Haplosclerida</taxon>
        <taxon>Niphatidae</taxon>
        <taxon>Amphimedon</taxon>
    </lineage>
</organism>
<reference evidence="2" key="2">
    <citation type="submission" date="2024-06" db="UniProtKB">
        <authorList>
            <consortium name="EnsemblMetazoa"/>
        </authorList>
    </citation>
    <scope>IDENTIFICATION</scope>
</reference>
<protein>
    <submittedName>
        <fullName evidence="2">Uncharacterized protein</fullName>
    </submittedName>
</protein>
<sequence>MELKERDTGNTKSRMELKERDIEVKISSQVLQKALLVKSNYCWPCDQPAVVFPWCHLVPEGDPPPHSTPYMQMHESRGEGIDAICSKYNGKADLQVVLVISGESESCQKILSAGHLKDDLSSFLVIVSSKYKREILKFFDKARDNKATVTIFFNKRYEFARAFFPKIPESHEQLFKAAQYVIENKLIVSFSPYLDISKLMDKSSTKNMPAQSIESNNPRERLLSFFLNTIFYQHMEAYIELTSSFNAVEVVRLFQNSLHFKSTFSQDFIFYFCLAYMIYKNGTGFDFSNKAIIVTIEFIQCLLQVPVVSVNEQLQKFVKHDDFEATIAKINSIFEYAADSILHSCDIYFETVKGSELIHVSLLLISIALKLLYTNEKLAKKAENIWTKKFKKYFSSGLSIEDITYLDKGLEAMAVILSGQPQLMATWKDFSVIFLAKPYSFEIMRSFIVLGINRLIRGQNDVSFRKHFLEPLTATCMAASQKKRPHFCTGSIIEEGNNFLKDLTQLIIQYKWDIEDYNNILEDWMKIVFNMIDLTDQETRNQLLDWINEKEKKLWINWESSYYEQIENLLIIQCNEVPLEYFIRIINTLKDEKLNKLNVINVYLGRLDPKLLSEKPENDFISLAMTHVSQSKVLITYFRTVIHMYSKDKKILKFFEDLMSLDVLPSEEFNQQLMNQLEPLVSNSSSILQNQFKNEKEKFISIIPHSNNSFNWMITKMLLQVILPKADFSSDYGFISSSFNVMNEEDFYSTRTRAILYVIHFVLKSAPLTDFSCFERSSGPLFVLSELFTKMWTVFMRLGGNVRENCTLEAFKMKLIDNEEVANVVDIISSLKCLVSNISKTMETNDITYADIEAILNGYDVYQAIVNVTAGDNELIEITIAQLELYHSSFDKCVKKIEDLLVRKPENFPDLGREHVKSVLSEYDIPFPDELDSLLNGCVKPSSTTINISVYETETIAQPLVVFTYQANPKCSLATVQSAAERLESFIRPLLDSIDFLVFNSLHKSQILEKCIQYYHNATHKSDSPIIKMQILNEAVDKAGSVIEQLMDASGNSLSMKTIVAIFKPEELKSYDLPNEDKELHQFYKLRCGKYSEIAASQSIMTFLELNNVVKRVRSLQNVCINFKLRKCLNDPIMMRLVDASKAAFDGNIKLKKANEEVQFIKKIFNIVNGGLIDHPFFLLISSLENNCQLYDFANERGYGSVEGMDIFLQEYRLVTTDLLFEEFEEDILDKLIAAMELIFPFFDTTCTLVELWGNIAKIGDMKVLKVAISHLLTVNERIEVIKDWFNQANEEAQENNEKKLEAILSSGCCCFDFGTGFHVKITLEFQKHSSEEVQPSTQKPKVLLQKEIESLSQELGFVNYKPESEHGKRLNWFNSYKDLAFKLHDCYSDLQCFGHLEYQNPPTKIFTLFHIDGSASWLELEAEIRRCNDTRKKFISDLGTCRKDYLLLSFINTQKLKVIHDSLIKLTDIDNLLRNVGFFFKLDLDCYSHLFECVQDLHTFVESNEEMKSLHPAKLTGEFLKELISLKSVQPYLLDFLNPLDSPLISQKHGPVKDHVTFTLISAHNATPIDIFRLVYWTFENSFPMFHQLFRCSPRTTKEEIKLFFDRVLHYQAIDRYLVLGVNIIRNDLQQIFLEKCATLKTTVSNQCKCPDNEIKICLVEYCPSLFQHIPWISQNSITKIKDLPEFNSMVTEFQKHNKGKAFETFEVVYGLPGSGKTHYIRSRIKEHRKNITERIVGADLAKYIRSLSINETFNKTKLVKRFQDDALNSSDVLMHLNINLVWSKSDDYKALFNELVEDINWFFFDYFILRYVEVMEYKSSDGTPCTSPKSLSLVIPTGVSTSVYVEAPYWNIPLTETERRDSNMESSMVSNGISFSEIFTASFSNESLNRSKSKFEEIFPVFALLGKVVEPPPLYDVSSSGVQLVCKYLKGHDDETEERLDHLMKLTDNKVVKIDEIIKDVDPEESRLLLKKHIESALPSDSNNMMKTICLKYLERRCLFMEKSVFFQQNLGIPYPVISKDGKTIGNYKTAELRSNVFALMLQEVTNFCNPSMSWYSESYHKQLLYDVGGGGGTFKLLCTNPEKMPDRDLQLLKNIGIVIPSSKERLSTQILYDYLSFALNVKKDENGEIGLIRQKKFVLTRDFVFKMLNIHERKECGMPLVIKGETGVGKTFLLELLSALWNHSWSEQLTVQRNRIKGFFVEKIVALQEVVKTSNTDLEEVLSLMKETANDNIEEAINIKSAQEMIRRILILKDPKKSNSCLFTVLRDHFQVILYDPVIASLQVPVELNTNEQEFNELLTLALTNCDENIMAIVVCGILYGRLRGTFYKKSIHAAMTAAEIESFFRDVQRHAGSLKAHYNKYVKNAPRSSLYQKPVLTVFLDEINTSSCPGFMKEIIIDGTIDGRSISSDGEIFIVAACNPHRADSLAAVTLTSAKDSKNWFNPTYNVQNLPPTLKLIMWDYEQLKEADEREYIKEKFHLEYPEVDQIQYTFFAEQIAKAQNLIRLFASENLKHDGMSDDDAVLFAQSTVSQRDIQRVFKLYSWLKKWFMRDTKYKNESEFQVSVRAVFVSLALVYYFRLSSDGAEKKRSESISKEKGGFRKCFREKMHEDRKVGECGVPITFDKALADELAWVTENIALPKGIAPTEALKENIYAIIVCVMTKTPVIIVGPPGSSKTISFKIVASKFIGTKSSKESTEDSDLFKSIFPQYYQCSRKSTSHEIEIVFQRAIVRQKTFNEKGSDNLSVVLMDEAGIPEYRHESLKVLHYFLDDPLVSFVGLSNTVLDAAKTNRAISVYRTEASHDDLLQLAKYSFCHGKPNGSIDDKIEIIEGFINIYEQMMSIPDFSSFFGLRDFIHFFTYLSSDQQISPESVVKALEQNFSGTEHFDEILCAFLENIGSKPNKVQRRSLVDILRSSFVQEPQDLLSENKMRYKLLIDSSEDQSLIRLLFTFGILKRNKTKILSCSKLPGDSDAQKLYTSTAIRHSVTQGHTVLIYQAEEIQECFYDLFNQNFTCIKNTLNNEEMVFHCNVAIGSVMKPTRVSPCFNCAMVISQSEVQHTERPFLNRFEKFSLSHKVLLKEALSIHCQNIRILFDIVTKDIIEFVQKCSESSFYGFTDQTIDSLLLSLVSYHGFEDSYDTNFSETAIPCCYSKNCQCDTNEGFFIRKVVALFSDIFNISLSLGDCEEFCEVIKHMMLRNDDRIVSYFDAEFDQDKMATSLKKDIEKVSSANLLSIESFPLSLLRKLIVMHLTNQLLHLMTPEALVIHSRRIEPYYKICYLNHQHHFSLPNIVQSQLNLLKDRNVVKKFLCYTRTSPALLELLSAHSSCSFKTEKERKVLEEFFTLDSKLFHTYIITKSTSQEKLNIVLSQFFRHDFQVLLLWGDMNNLSKDTVNHTRLLIEEAERMLQSLKIGKLVFLILHFPSNMFYSHCYPSIFLKGWRHIYMDMIGQTETNTSTNVEEWLRICLLPSQKCWAYTETKSISFIPDKVLTMWIEKWLPMISSTITIQETKGFPGARSAKDCWSQMLFEFKVEKVIRRRFNNYWQKRTMYDLSLQAANYAMTYQSTRTLSSTIEASIQSNFKNFVLYFLSLINQNMAMHTVLLKTEENPKKSDDIGKPFLCMLSSLHLPESLEEIKLGLAILKHQSSSSSDRAVFVPQFCFFPVVFEYIEVLVNKALHLIHAPKPLTLVATEESEIGRKRLGKIKSFDQEQNVVEDKIAELLRQENDTVIKVVLDLLKDESLWSDYFSDAITKRLDRTLGTFSEVYLKQHLSKEADNVPLKLAMLHYHLRVSWLDANSLSLLRILDDCAQNAPDKLSANVKLVEEPDVIEHIIVLLFTCLTNCCTGCTDTCMDSVNKLGSLFYKMMNLFKVESISSFSAPLKNKWIFLSVVFKLNQLMTVDETLVFQCTIDQFILELLRTLSSAINSETVINCTALTDTTVDIAFKQGTVIEMLSMISPPSNEFYAIIEMIFDHYITFYSKEITEDSATSMFKLIGLIVNKLILQEMDETLAKYRYHFSQLLISNDNNDDSSEDTLNPLLLFNINMRTGLFKAIEQEVNITEPLVYVPTYFKYCSKLIDSNSQLLHILCDMYFEVTRQYLQGKCHTFLELISFYEKVSACSNESPMAVAIEKQAIVHVIIKSFAATLLKDENERQVLADCCDRLNQIIIESNVVEINAENVVICGNGLVLLMRLLSACRSEKVLWSMMVTQFQSNLCDYDILHPINKILSQKEYSPDQFTLLLYIKQTIPSRHQLYSRIHDLIQRIIRTSGQRGVDELMAIALKCYSNKNAIEKTNWTFNMSIFISVYETMFLNKYSRRAEVVQQALDEKIGQYVDELFLKFMKWLLDQKDSPDKLQDFFVRNERDKEHVECIMNLATVLFGDEENSCHAWEHLFSVQTIALGFVPGTMVTGTSDSGYLDVVCTSDKTLCFTKRKSLTWYSLIFTQWMNYGLLCLSFAVMPSNVENFIFKQAPDVISKCIERSKELWEMLMTEFNLTHEERKKLVSRGVQNLYQVLNFGRLKIAWECLKETPNEENLSKYECILHDEVFLPAFKAVKNDKKKFSMFGNTLGDQMRELYVFVPELNICPSDLCSGFLLTIFFSKNLYNKKCSFYVLYQFLIKRPALNIGAHLLPCLIDFYNWIHSQASYKVTLEVAKETSARQILTSILQQYFPEQEEKRLNQLDKINEMYERYVETSGTKPVEFSTGISFFDVVSTNDGMDALLNIILHIIDGYNYFFEMVHSHQSTSHFLKYKSVYKISMSEITYDTCSFGTSENCYDVSDIEPILKKYHSFNVGFKLYDLYQFDESILLNTVPQIYHLGNIQDEIVQKFIVHKHLVSKENFSKVFSFSECSTCEDVPRGLFITATYGYNETIKILSNYPSFIKTLTWKEQNELENLFHSLPYDSLLNVCGGLCLVLKVLLEKVVGQKRFEISSLTIRMFCLESNIDLNDVGIALCSSDCITGLSKDQYNHVCETPVSYVKAMSELFHEWVKIGFYDFWHLPYCLKVKLNKEIAEKIESEDEDTIRSTMHQLFSLEQLICKKSTKSYTTKISDVEKDKKLDSYLFSLPIKYYVYLQLALRRRLLKLLEMKQKELHYENMKEQVEKAKVRSHPSPTPTQLRKMASVNEVLPMNASNYGESKASFGNDKANSGSDKAATPDTTTVNNQNAMSASYLTAGGDLLEAASNLSVGDVANLLQRIGLQKSSEVVLENSYDGALLYSHLTSGEELDPEELGMNDKIDELRFRVVFKRVLEGKEPEHPFSSQKLKEFLSNLGQFVKIGQLVEERMIDGEMLLFANNEIFRNLGIKSLSTSRIKRELQNKLKDF</sequence>
<dbReference type="GO" id="GO:0016887">
    <property type="term" value="F:ATP hydrolysis activity"/>
    <property type="evidence" value="ECO:0007669"/>
    <property type="project" value="InterPro"/>
</dbReference>
<feature type="compositionally biased region" description="Polar residues" evidence="1">
    <location>
        <begin position="5151"/>
        <end position="5167"/>
    </location>
</feature>
<dbReference type="Proteomes" id="UP000007879">
    <property type="component" value="Unassembled WGS sequence"/>
</dbReference>
<dbReference type="GeneID" id="109593844"/>
<dbReference type="RefSeq" id="XP_019864513.1">
    <property type="nucleotide sequence ID" value="XM_020008954.1"/>
</dbReference>
<proteinExistence type="predicted"/>
<name>A0AAN0K4S4_AMPQE</name>
<dbReference type="PANTHER" id="PTHR22605:SF1">
    <property type="entry name" value="RZ-TYPE DOMAIN-CONTAINING PROTEIN"/>
    <property type="match status" value="1"/>
</dbReference>
<accession>A0AAN0K4S4</accession>
<feature type="region of interest" description="Disordered" evidence="1">
    <location>
        <begin position="5143"/>
        <end position="5167"/>
    </location>
</feature>
<dbReference type="InterPro" id="IPR031248">
    <property type="entry name" value="RNF213"/>
</dbReference>
<dbReference type="PANTHER" id="PTHR22605">
    <property type="entry name" value="RZ-TYPE DOMAIN-CONTAINING PROTEIN"/>
    <property type="match status" value="1"/>
</dbReference>
<dbReference type="KEGG" id="aqu:109593844"/>
<evidence type="ECO:0000313" key="2">
    <source>
        <dbReference type="EnsemblMetazoa" id="XP_019864513.1"/>
    </source>
</evidence>
<dbReference type="SUPFAM" id="SSF52540">
    <property type="entry name" value="P-loop containing nucleoside triphosphate hydrolases"/>
    <property type="match status" value="1"/>
</dbReference>
<reference evidence="3" key="1">
    <citation type="journal article" date="2010" name="Nature">
        <title>The Amphimedon queenslandica genome and the evolution of animal complexity.</title>
        <authorList>
            <person name="Srivastava M."/>
            <person name="Simakov O."/>
            <person name="Chapman J."/>
            <person name="Fahey B."/>
            <person name="Gauthier M.E."/>
            <person name="Mitros T."/>
            <person name="Richards G.S."/>
            <person name="Conaco C."/>
            <person name="Dacre M."/>
            <person name="Hellsten U."/>
            <person name="Larroux C."/>
            <person name="Putnam N.H."/>
            <person name="Stanke M."/>
            <person name="Adamska M."/>
            <person name="Darling A."/>
            <person name="Degnan S.M."/>
            <person name="Oakley T.H."/>
            <person name="Plachetzki D.C."/>
            <person name="Zhai Y."/>
            <person name="Adamski M."/>
            <person name="Calcino A."/>
            <person name="Cummins S.F."/>
            <person name="Goodstein D.M."/>
            <person name="Harris C."/>
            <person name="Jackson D.J."/>
            <person name="Leys S.P."/>
            <person name="Shu S."/>
            <person name="Woodcroft B.J."/>
            <person name="Vervoort M."/>
            <person name="Kosik K.S."/>
            <person name="Manning G."/>
            <person name="Degnan B.M."/>
            <person name="Rokhsar D.S."/>
        </authorList>
    </citation>
    <scope>NUCLEOTIDE SEQUENCE [LARGE SCALE GENOMIC DNA]</scope>
</reference>
<evidence type="ECO:0000256" key="1">
    <source>
        <dbReference type="SAM" id="MobiDB-lite"/>
    </source>
</evidence>
<dbReference type="InterPro" id="IPR025662">
    <property type="entry name" value="Sigma_54_int_dom_ATP-bd_1"/>
</dbReference>